<dbReference type="EMBL" id="NCKU01017263">
    <property type="protein sequence ID" value="RWR99020.1"/>
    <property type="molecule type" value="Genomic_DNA"/>
</dbReference>
<dbReference type="Pfam" id="PF00059">
    <property type="entry name" value="Lectin_C"/>
    <property type="match status" value="1"/>
</dbReference>
<dbReference type="STRING" id="1965070.A0A443Q7K7"/>
<dbReference type="GO" id="GO:0030246">
    <property type="term" value="F:carbohydrate binding"/>
    <property type="evidence" value="ECO:0007669"/>
    <property type="project" value="UniProtKB-KW"/>
</dbReference>
<dbReference type="PROSITE" id="PS50041">
    <property type="entry name" value="C_TYPE_LECTIN_2"/>
    <property type="match status" value="1"/>
</dbReference>
<dbReference type="InterPro" id="IPR050111">
    <property type="entry name" value="C-type_lectin/snaclec_domain"/>
</dbReference>
<dbReference type="SUPFAM" id="SSF56436">
    <property type="entry name" value="C-type lectin-like"/>
    <property type="match status" value="1"/>
</dbReference>
<feature type="non-terminal residue" evidence="2">
    <location>
        <position position="97"/>
    </location>
</feature>
<sequence>MLSIHSKDENDFIKSLIDSSTNYWLGAIQLSANVLSFAWSDGSDFNYSNWQSDKPNGQFGDAKGCVAIVINKSGWRETTCFESHGQICQTSIFNNET</sequence>
<proteinExistence type="predicted"/>
<dbReference type="Gene3D" id="3.10.100.10">
    <property type="entry name" value="Mannose-Binding Protein A, subunit A"/>
    <property type="match status" value="1"/>
</dbReference>
<reference evidence="2 3" key="1">
    <citation type="journal article" date="2018" name="Gigascience">
        <title>Genomes of trombidid mites reveal novel predicted allergens and laterally-transferred genes associated with secondary metabolism.</title>
        <authorList>
            <person name="Dong X."/>
            <person name="Chaisiri K."/>
            <person name="Xia D."/>
            <person name="Armstrong S.D."/>
            <person name="Fang Y."/>
            <person name="Donnelly M.J."/>
            <person name="Kadowaki T."/>
            <person name="McGarry J.W."/>
            <person name="Darby A.C."/>
            <person name="Makepeace B.L."/>
        </authorList>
    </citation>
    <scope>NUCLEOTIDE SEQUENCE [LARGE SCALE GENOMIC DNA]</scope>
    <source>
        <strain evidence="2">UoL-WK</strain>
    </source>
</reference>
<dbReference type="CDD" id="cd00037">
    <property type="entry name" value="CLECT"/>
    <property type="match status" value="1"/>
</dbReference>
<feature type="domain" description="C-type lectin" evidence="1">
    <location>
        <begin position="1"/>
        <end position="89"/>
    </location>
</feature>
<dbReference type="InterPro" id="IPR001304">
    <property type="entry name" value="C-type_lectin-like"/>
</dbReference>
<protein>
    <submittedName>
        <fullName evidence="2">Galactose-specific lectin nattectin-like protein</fullName>
    </submittedName>
</protein>
<keyword evidence="3" id="KW-1185">Reference proteome</keyword>
<evidence type="ECO:0000259" key="1">
    <source>
        <dbReference type="PROSITE" id="PS50041"/>
    </source>
</evidence>
<accession>A0A443Q7K7</accession>
<dbReference type="InterPro" id="IPR016186">
    <property type="entry name" value="C-type_lectin-like/link_sf"/>
</dbReference>
<dbReference type="Proteomes" id="UP000285301">
    <property type="component" value="Unassembled WGS sequence"/>
</dbReference>
<keyword evidence="2" id="KW-0430">Lectin</keyword>
<dbReference type="PANTHER" id="PTHR22803">
    <property type="entry name" value="MANNOSE, PHOSPHOLIPASE, LECTIN RECEPTOR RELATED"/>
    <property type="match status" value="1"/>
</dbReference>
<dbReference type="InterPro" id="IPR016187">
    <property type="entry name" value="CTDL_fold"/>
</dbReference>
<evidence type="ECO:0000313" key="3">
    <source>
        <dbReference type="Proteomes" id="UP000285301"/>
    </source>
</evidence>
<comment type="caution">
    <text evidence="2">The sequence shown here is derived from an EMBL/GenBank/DDBJ whole genome shotgun (WGS) entry which is preliminary data.</text>
</comment>
<name>A0A443Q7K7_9ACAR</name>
<dbReference type="OrthoDB" id="7357196at2759"/>
<dbReference type="AlphaFoldDB" id="A0A443Q7K7"/>
<organism evidence="2 3">
    <name type="scientific">Dinothrombium tinctorium</name>
    <dbReference type="NCBI Taxonomy" id="1965070"/>
    <lineage>
        <taxon>Eukaryota</taxon>
        <taxon>Metazoa</taxon>
        <taxon>Ecdysozoa</taxon>
        <taxon>Arthropoda</taxon>
        <taxon>Chelicerata</taxon>
        <taxon>Arachnida</taxon>
        <taxon>Acari</taxon>
        <taxon>Acariformes</taxon>
        <taxon>Trombidiformes</taxon>
        <taxon>Prostigmata</taxon>
        <taxon>Anystina</taxon>
        <taxon>Parasitengona</taxon>
        <taxon>Trombidioidea</taxon>
        <taxon>Trombidiidae</taxon>
        <taxon>Dinothrombium</taxon>
    </lineage>
</organism>
<gene>
    <name evidence="2" type="ORF">B4U79_19228</name>
</gene>
<evidence type="ECO:0000313" key="2">
    <source>
        <dbReference type="EMBL" id="RWR99020.1"/>
    </source>
</evidence>